<dbReference type="FunFam" id="3.30.50.10:FF:000007">
    <property type="entry name" value="Nitrogen regulatory AreA, N-terminal"/>
    <property type="match status" value="1"/>
</dbReference>
<evidence type="ECO:0000256" key="6">
    <source>
        <dbReference type="ARBA" id="ARBA00023163"/>
    </source>
</evidence>
<dbReference type="PANTHER" id="PTHR10071">
    <property type="entry name" value="TRANSCRIPTION FACTOR GATA FAMILY MEMBER"/>
    <property type="match status" value="1"/>
</dbReference>
<evidence type="ECO:0000256" key="5">
    <source>
        <dbReference type="ARBA" id="ARBA00023015"/>
    </source>
</evidence>
<evidence type="ECO:0000256" key="1">
    <source>
        <dbReference type="ARBA" id="ARBA00004123"/>
    </source>
</evidence>
<dbReference type="PANTHER" id="PTHR10071:SF338">
    <property type="entry name" value="GATA-TYPE DOMAIN-CONTAINING PROTEIN"/>
    <property type="match status" value="1"/>
</dbReference>
<dbReference type="GO" id="GO:0008270">
    <property type="term" value="F:zinc ion binding"/>
    <property type="evidence" value="ECO:0007669"/>
    <property type="project" value="UniProtKB-KW"/>
</dbReference>
<dbReference type="EMBL" id="NPIC01000005">
    <property type="protein sequence ID" value="RDL35719.1"/>
    <property type="molecule type" value="Genomic_DNA"/>
</dbReference>
<comment type="subcellular location">
    <subcellularLocation>
        <location evidence="1">Nucleus</location>
    </subcellularLocation>
</comment>
<feature type="domain" description="GATA-type" evidence="10">
    <location>
        <begin position="97"/>
        <end position="144"/>
    </location>
</feature>
<protein>
    <submittedName>
        <fullName evidence="11">Putative gata transcription factor protein</fullName>
    </submittedName>
</protein>
<evidence type="ECO:0000313" key="11">
    <source>
        <dbReference type="EMBL" id="RDL35719.1"/>
    </source>
</evidence>
<evidence type="ECO:0000256" key="3">
    <source>
        <dbReference type="ARBA" id="ARBA00022771"/>
    </source>
</evidence>
<dbReference type="PROSITE" id="PS50114">
    <property type="entry name" value="GATA_ZN_FINGER_2"/>
    <property type="match status" value="1"/>
</dbReference>
<dbReference type="InterPro" id="IPR039355">
    <property type="entry name" value="Transcription_factor_GATA"/>
</dbReference>
<dbReference type="GO" id="GO:0000978">
    <property type="term" value="F:RNA polymerase II cis-regulatory region sequence-specific DNA binding"/>
    <property type="evidence" value="ECO:0007669"/>
    <property type="project" value="TreeGrafter"/>
</dbReference>
<keyword evidence="12" id="KW-1185">Reference proteome</keyword>
<feature type="region of interest" description="Disordered" evidence="9">
    <location>
        <begin position="1"/>
        <end position="21"/>
    </location>
</feature>
<keyword evidence="2" id="KW-0479">Metal-binding</keyword>
<dbReference type="OrthoDB" id="515401at2759"/>
<dbReference type="GO" id="GO:0005634">
    <property type="term" value="C:nucleus"/>
    <property type="evidence" value="ECO:0007669"/>
    <property type="project" value="UniProtKB-SubCell"/>
</dbReference>
<keyword evidence="3 8" id="KW-0863">Zinc-finger</keyword>
<dbReference type="CDD" id="cd00202">
    <property type="entry name" value="ZnF_GATA"/>
    <property type="match status" value="1"/>
</dbReference>
<evidence type="ECO:0000256" key="7">
    <source>
        <dbReference type="ARBA" id="ARBA00023242"/>
    </source>
</evidence>
<dbReference type="GeneID" id="43599180"/>
<dbReference type="Proteomes" id="UP000254866">
    <property type="component" value="Unassembled WGS sequence"/>
</dbReference>
<organism evidence="11 12">
    <name type="scientific">Venustampulla echinocandica</name>
    <dbReference type="NCBI Taxonomy" id="2656787"/>
    <lineage>
        <taxon>Eukaryota</taxon>
        <taxon>Fungi</taxon>
        <taxon>Dikarya</taxon>
        <taxon>Ascomycota</taxon>
        <taxon>Pezizomycotina</taxon>
        <taxon>Leotiomycetes</taxon>
        <taxon>Helotiales</taxon>
        <taxon>Pleuroascaceae</taxon>
        <taxon>Venustampulla</taxon>
    </lineage>
</organism>
<name>A0A370TJN1_9HELO</name>
<feature type="compositionally biased region" description="Polar residues" evidence="9">
    <location>
        <begin position="232"/>
        <end position="243"/>
    </location>
</feature>
<gene>
    <name evidence="11" type="ORF">BP5553_06331</name>
</gene>
<dbReference type="AlphaFoldDB" id="A0A370TJN1"/>
<dbReference type="STRING" id="2656787.A0A370TJN1"/>
<evidence type="ECO:0000256" key="8">
    <source>
        <dbReference type="PROSITE-ProRule" id="PRU00094"/>
    </source>
</evidence>
<dbReference type="PROSITE" id="PS00344">
    <property type="entry name" value="GATA_ZN_FINGER_1"/>
    <property type="match status" value="1"/>
</dbReference>
<dbReference type="RefSeq" id="XP_031868375.1">
    <property type="nucleotide sequence ID" value="XM_032014954.1"/>
</dbReference>
<dbReference type="GO" id="GO:0045944">
    <property type="term" value="P:positive regulation of transcription by RNA polymerase II"/>
    <property type="evidence" value="ECO:0007669"/>
    <property type="project" value="TreeGrafter"/>
</dbReference>
<dbReference type="Gene3D" id="3.30.50.10">
    <property type="entry name" value="Erythroid Transcription Factor GATA-1, subunit A"/>
    <property type="match status" value="1"/>
</dbReference>
<dbReference type="Pfam" id="PF25026">
    <property type="entry name" value="Asd-4"/>
    <property type="match status" value="1"/>
</dbReference>
<dbReference type="SUPFAM" id="SSF57716">
    <property type="entry name" value="Glucocorticoid receptor-like (DNA-binding domain)"/>
    <property type="match status" value="1"/>
</dbReference>
<evidence type="ECO:0000256" key="4">
    <source>
        <dbReference type="ARBA" id="ARBA00022833"/>
    </source>
</evidence>
<dbReference type="GO" id="GO:0000981">
    <property type="term" value="F:DNA-binding transcription factor activity, RNA polymerase II-specific"/>
    <property type="evidence" value="ECO:0007669"/>
    <property type="project" value="TreeGrafter"/>
</dbReference>
<evidence type="ECO:0000256" key="9">
    <source>
        <dbReference type="SAM" id="MobiDB-lite"/>
    </source>
</evidence>
<feature type="compositionally biased region" description="Polar residues" evidence="9">
    <location>
        <begin position="176"/>
        <end position="198"/>
    </location>
</feature>
<feature type="compositionally biased region" description="Polar residues" evidence="9">
    <location>
        <begin position="350"/>
        <end position="359"/>
    </location>
</feature>
<evidence type="ECO:0000313" key="12">
    <source>
        <dbReference type="Proteomes" id="UP000254866"/>
    </source>
</evidence>
<evidence type="ECO:0000256" key="2">
    <source>
        <dbReference type="ARBA" id="ARBA00022723"/>
    </source>
</evidence>
<reference evidence="11 12" key="1">
    <citation type="journal article" date="2018" name="IMA Fungus">
        <title>IMA Genome-F 9: Draft genome sequence of Annulohypoxylon stygium, Aspergillus mulundensis, Berkeleyomyces basicola (syn. Thielaviopsis basicola), Ceratocystis smalleyi, two Cercospora beticola strains, Coleophoma cylindrospora, Fusarium fracticaudum, Phialophora cf. hyalina, and Morchella septimelata.</title>
        <authorList>
            <person name="Wingfield B.D."/>
            <person name="Bills G.F."/>
            <person name="Dong Y."/>
            <person name="Huang W."/>
            <person name="Nel W.J."/>
            <person name="Swalarsk-Parry B.S."/>
            <person name="Vaghefi N."/>
            <person name="Wilken P.M."/>
            <person name="An Z."/>
            <person name="de Beer Z.W."/>
            <person name="De Vos L."/>
            <person name="Chen L."/>
            <person name="Duong T.A."/>
            <person name="Gao Y."/>
            <person name="Hammerbacher A."/>
            <person name="Kikkert J.R."/>
            <person name="Li Y."/>
            <person name="Li H."/>
            <person name="Li K."/>
            <person name="Li Q."/>
            <person name="Liu X."/>
            <person name="Ma X."/>
            <person name="Naidoo K."/>
            <person name="Pethybridge S.J."/>
            <person name="Sun J."/>
            <person name="Steenkamp E.T."/>
            <person name="van der Nest M.A."/>
            <person name="van Wyk S."/>
            <person name="Wingfield M.J."/>
            <person name="Xiong C."/>
            <person name="Yue Q."/>
            <person name="Zhang X."/>
        </authorList>
    </citation>
    <scope>NUCLEOTIDE SEQUENCE [LARGE SCALE GENOMIC DNA]</scope>
    <source>
        <strain evidence="11 12">BP 5553</strain>
    </source>
</reference>
<accession>A0A370TJN1</accession>
<comment type="caution">
    <text evidence="11">The sequence shown here is derived from an EMBL/GenBank/DDBJ whole genome shotgun (WGS) entry which is preliminary data.</text>
</comment>
<sequence length="359" mass="39938">MSPSATSGGGQSNSPPICGHVSAIHPPVELGRRAGHKRYQRLRYQRIRELEIFNSPIPYRTITIKIRRTPTTAQHTELLHFMATMANNDREPLQPTCQNCTTSTTPLWRRDEIGSVLCNACGLFLKLHGRPRPISLKTDVIKSRNRTVFDVNGVEQTRSQAGTPPPGTLGHRRTSQKSANGHSDGSNSPISRTATPSMFGTHLPPFNGHPLDEHYNHHSPSLAPMHLRQPSPGRSTSPLNGSQGLEVPQTYEQLIAHNSALKTRVSELEVINGLFKGRVAQLEQDEGNARRGEEMHRESEATLLQRLEESQRRENQLKHRLDDVERELADLRDGAPRAKKMRVSDVVDGSESSTPQSVT</sequence>
<keyword evidence="5" id="KW-0805">Transcription regulation</keyword>
<keyword evidence="7" id="KW-0539">Nucleus</keyword>
<evidence type="ECO:0000259" key="10">
    <source>
        <dbReference type="PROSITE" id="PS50114"/>
    </source>
</evidence>
<dbReference type="GO" id="GO:0000122">
    <property type="term" value="P:negative regulation of transcription by RNA polymerase II"/>
    <property type="evidence" value="ECO:0007669"/>
    <property type="project" value="TreeGrafter"/>
</dbReference>
<keyword evidence="6" id="KW-0804">Transcription</keyword>
<dbReference type="InterPro" id="IPR000679">
    <property type="entry name" value="Znf_GATA"/>
</dbReference>
<dbReference type="InterPro" id="IPR056998">
    <property type="entry name" value="Asd-4/GZF3_helical"/>
</dbReference>
<dbReference type="PRINTS" id="PR00619">
    <property type="entry name" value="GATAZNFINGER"/>
</dbReference>
<keyword evidence="4" id="KW-0862">Zinc</keyword>
<dbReference type="InterPro" id="IPR013088">
    <property type="entry name" value="Znf_NHR/GATA"/>
</dbReference>
<proteinExistence type="predicted"/>
<feature type="region of interest" description="Disordered" evidence="9">
    <location>
        <begin position="328"/>
        <end position="359"/>
    </location>
</feature>
<dbReference type="SMART" id="SM00401">
    <property type="entry name" value="ZnF_GATA"/>
    <property type="match status" value="1"/>
</dbReference>
<feature type="region of interest" description="Disordered" evidence="9">
    <location>
        <begin position="151"/>
        <end position="244"/>
    </location>
</feature>
<dbReference type="Pfam" id="PF00320">
    <property type="entry name" value="GATA"/>
    <property type="match status" value="1"/>
</dbReference>